<evidence type="ECO:0000313" key="7">
    <source>
        <dbReference type="Proteomes" id="UP000278673"/>
    </source>
</evidence>
<dbReference type="GO" id="GO:0004315">
    <property type="term" value="F:3-oxoacyl-[acyl-carrier-protein] synthase activity"/>
    <property type="evidence" value="ECO:0007669"/>
    <property type="project" value="TreeGrafter"/>
</dbReference>
<evidence type="ECO:0000313" key="6">
    <source>
        <dbReference type="EMBL" id="RMI36407.1"/>
    </source>
</evidence>
<accession>A0A3M2LFZ2</accession>
<dbReference type="InterPro" id="IPR014031">
    <property type="entry name" value="Ketoacyl_synth_C"/>
</dbReference>
<dbReference type="Proteomes" id="UP000278673">
    <property type="component" value="Unassembled WGS sequence"/>
</dbReference>
<dbReference type="InterPro" id="IPR014030">
    <property type="entry name" value="Ketoacyl_synth_N"/>
</dbReference>
<comment type="similarity">
    <text evidence="1 4">Belongs to the thiolase-like superfamily. Beta-ketoacyl-ACP synthases family.</text>
</comment>
<proteinExistence type="inferred from homology"/>
<keyword evidence="2 4" id="KW-0808">Transferase</keyword>
<dbReference type="Pfam" id="PF00109">
    <property type="entry name" value="ketoacyl-synt"/>
    <property type="match status" value="1"/>
</dbReference>
<dbReference type="PANTHER" id="PTHR11712:SF322">
    <property type="entry name" value="POLYKETIDE BETA-KETOACYL SYNTHASE 2-RELATED"/>
    <property type="match status" value="1"/>
</dbReference>
<evidence type="ECO:0000259" key="5">
    <source>
        <dbReference type="PROSITE" id="PS52004"/>
    </source>
</evidence>
<dbReference type="GO" id="GO:0006633">
    <property type="term" value="P:fatty acid biosynthetic process"/>
    <property type="evidence" value="ECO:0007669"/>
    <property type="project" value="TreeGrafter"/>
</dbReference>
<keyword evidence="7" id="KW-1185">Reference proteome</keyword>
<comment type="caution">
    <text evidence="6">The sequence shown here is derived from an EMBL/GenBank/DDBJ whole genome shotgun (WGS) entry which is preliminary data.</text>
</comment>
<dbReference type="SUPFAM" id="SSF53901">
    <property type="entry name" value="Thiolase-like"/>
    <property type="match status" value="2"/>
</dbReference>
<evidence type="ECO:0000256" key="3">
    <source>
        <dbReference type="ARBA" id="ARBA00023315"/>
    </source>
</evidence>
<protein>
    <submittedName>
        <fullName evidence="6">Ketosynthase chain-length factor</fullName>
    </submittedName>
</protein>
<dbReference type="CDD" id="cd00832">
    <property type="entry name" value="CLF"/>
    <property type="match status" value="1"/>
</dbReference>
<feature type="domain" description="Ketosynthase family 3 (KS3)" evidence="5">
    <location>
        <begin position="1"/>
        <end position="404"/>
    </location>
</feature>
<evidence type="ECO:0000256" key="2">
    <source>
        <dbReference type="ARBA" id="ARBA00022679"/>
    </source>
</evidence>
<evidence type="ECO:0000256" key="4">
    <source>
        <dbReference type="RuleBase" id="RU003694"/>
    </source>
</evidence>
<dbReference type="Gene3D" id="3.40.47.10">
    <property type="match status" value="2"/>
</dbReference>
<name>A0A3M2LFZ2_9ACTN</name>
<dbReference type="PROSITE" id="PS52004">
    <property type="entry name" value="KS3_2"/>
    <property type="match status" value="1"/>
</dbReference>
<keyword evidence="3" id="KW-0012">Acyltransferase</keyword>
<dbReference type="Pfam" id="PF02801">
    <property type="entry name" value="Ketoacyl-synt_C"/>
    <property type="match status" value="1"/>
</dbReference>
<dbReference type="RefSeq" id="WP_122185570.1">
    <property type="nucleotide sequence ID" value="NZ_RFFJ01000144.1"/>
</dbReference>
<dbReference type="InterPro" id="IPR020841">
    <property type="entry name" value="PKS_Beta-ketoAc_synthase_dom"/>
</dbReference>
<dbReference type="AlphaFoldDB" id="A0A3M2LFZ2"/>
<dbReference type="SMART" id="SM00825">
    <property type="entry name" value="PKS_KS"/>
    <property type="match status" value="1"/>
</dbReference>
<organism evidence="6 7">
    <name type="scientific">Streptomyces triticirhizae</name>
    <dbReference type="NCBI Taxonomy" id="2483353"/>
    <lineage>
        <taxon>Bacteria</taxon>
        <taxon>Bacillati</taxon>
        <taxon>Actinomycetota</taxon>
        <taxon>Actinomycetes</taxon>
        <taxon>Kitasatosporales</taxon>
        <taxon>Streptomycetaceae</taxon>
        <taxon>Streptomyces</taxon>
    </lineage>
</organism>
<dbReference type="PANTHER" id="PTHR11712">
    <property type="entry name" value="POLYKETIDE SYNTHASE-RELATED"/>
    <property type="match status" value="1"/>
</dbReference>
<dbReference type="InterPro" id="IPR016039">
    <property type="entry name" value="Thiolase-like"/>
</dbReference>
<reference evidence="6 7" key="1">
    <citation type="submission" date="2018-10" db="EMBL/GenBank/DDBJ databases">
        <title>Isolation, diversity and antifungal activity of actinobacteria from wheat.</title>
        <authorList>
            <person name="Han C."/>
        </authorList>
    </citation>
    <scope>NUCLEOTIDE SEQUENCE [LARGE SCALE GENOMIC DNA]</scope>
    <source>
        <strain evidence="6 7">NEAU-YY642</strain>
    </source>
</reference>
<dbReference type="InterPro" id="IPR000794">
    <property type="entry name" value="Beta-ketoacyl_synthase"/>
</dbReference>
<gene>
    <name evidence="6" type="ORF">EBN88_21590</name>
</gene>
<evidence type="ECO:0000256" key="1">
    <source>
        <dbReference type="ARBA" id="ARBA00008467"/>
    </source>
</evidence>
<sequence length="406" mass="41826">MSAVLITGFGIVAPNGLGTEDYWKAVLAGESGIGRITRFEPDRYPATLAGEVDFDPAGHLPSRLIPQTDHSTRLSLVAAGEALEDADLDPSRQPMFGVGVVTANTAGGFAFGHKELDNLWRHGPEHVSAYQSFAWFYAVNTGQISIRHGLRGASSVVVSDAAGGLDALAQARRLLRDELSAVIAGAVDGSLCPWGWIAETASGELSPAEDPTLAYRPFDPRADGYVPGEGGALLVLEEEAAARKRGAPRVHGQLLGHAATFGPRPDGSGTVSPEPLRRAITLALADAEVEPGDIDAVFADAAGLPAHDAAEAAAITSVFGRAAVPVAVPKTLTGRLGAGSGPLDTATALLAIRDGVIPPAVHTRPAPSHGLDIVTGQPREAGLRVVLVLARGRGGFHSAAVIGAPR</sequence>
<dbReference type="EMBL" id="RFFJ01000144">
    <property type="protein sequence ID" value="RMI36407.1"/>
    <property type="molecule type" value="Genomic_DNA"/>
</dbReference>